<evidence type="ECO:0000313" key="2">
    <source>
        <dbReference type="Proteomes" id="UP000323506"/>
    </source>
</evidence>
<keyword evidence="2" id="KW-1185">Reference proteome</keyword>
<proteinExistence type="predicted"/>
<organism evidence="1 2">
    <name type="scientific">Gossypium darwinii</name>
    <name type="common">Darwin's cotton</name>
    <name type="synonym">Gossypium barbadense var. darwinii</name>
    <dbReference type="NCBI Taxonomy" id="34276"/>
    <lineage>
        <taxon>Eukaryota</taxon>
        <taxon>Viridiplantae</taxon>
        <taxon>Streptophyta</taxon>
        <taxon>Embryophyta</taxon>
        <taxon>Tracheophyta</taxon>
        <taxon>Spermatophyta</taxon>
        <taxon>Magnoliopsida</taxon>
        <taxon>eudicotyledons</taxon>
        <taxon>Gunneridae</taxon>
        <taxon>Pentapetalae</taxon>
        <taxon>rosids</taxon>
        <taxon>malvids</taxon>
        <taxon>Malvales</taxon>
        <taxon>Malvaceae</taxon>
        <taxon>Malvoideae</taxon>
        <taxon>Gossypium</taxon>
    </lineage>
</organism>
<evidence type="ECO:0000313" key="1">
    <source>
        <dbReference type="EMBL" id="TYH29075.1"/>
    </source>
</evidence>
<sequence>MTHEQYPDLTIEGSTRGKSDLAVQWRCAREESLVGVPIFGLFWYIPEAPSAAENFGCIGPRVLGLILIGFGDLEFGHLLCNWG</sequence>
<name>A0A5D2HFL5_GOSDA</name>
<protein>
    <submittedName>
        <fullName evidence="1">Uncharacterized protein</fullName>
    </submittedName>
</protein>
<dbReference type="Proteomes" id="UP000323506">
    <property type="component" value="Chromosome A02"/>
</dbReference>
<accession>A0A5D2HFL5</accession>
<dbReference type="EMBL" id="CM017689">
    <property type="protein sequence ID" value="TYH29075.1"/>
    <property type="molecule type" value="Genomic_DNA"/>
</dbReference>
<gene>
    <name evidence="1" type="ORF">ES288_A02G195300v1</name>
</gene>
<reference evidence="1 2" key="1">
    <citation type="submission" date="2019-06" db="EMBL/GenBank/DDBJ databases">
        <title>WGS assembly of Gossypium darwinii.</title>
        <authorList>
            <person name="Chen Z.J."/>
            <person name="Sreedasyam A."/>
            <person name="Ando A."/>
            <person name="Song Q."/>
            <person name="De L."/>
            <person name="Hulse-Kemp A."/>
            <person name="Ding M."/>
            <person name="Ye W."/>
            <person name="Kirkbride R."/>
            <person name="Jenkins J."/>
            <person name="Plott C."/>
            <person name="Lovell J."/>
            <person name="Lin Y.-M."/>
            <person name="Vaughn R."/>
            <person name="Liu B."/>
            <person name="Li W."/>
            <person name="Simpson S."/>
            <person name="Scheffler B."/>
            <person name="Saski C."/>
            <person name="Grover C."/>
            <person name="Hu G."/>
            <person name="Conover J."/>
            <person name="Carlson J."/>
            <person name="Shu S."/>
            <person name="Boston L."/>
            <person name="Williams M."/>
            <person name="Peterson D."/>
            <person name="Mcgee K."/>
            <person name="Jones D."/>
            <person name="Wendel J."/>
            <person name="Stelly D."/>
            <person name="Grimwood J."/>
            <person name="Schmutz J."/>
        </authorList>
    </citation>
    <scope>NUCLEOTIDE SEQUENCE [LARGE SCALE GENOMIC DNA]</scope>
    <source>
        <strain evidence="1">1808015.09</strain>
    </source>
</reference>
<dbReference type="AlphaFoldDB" id="A0A5D2HFL5"/>